<organism evidence="4 5">
    <name type="scientific">Candidatus Sulfotelmatobacter kueseliae</name>
    <dbReference type="NCBI Taxonomy" id="2042962"/>
    <lineage>
        <taxon>Bacteria</taxon>
        <taxon>Pseudomonadati</taxon>
        <taxon>Acidobacteriota</taxon>
        <taxon>Terriglobia</taxon>
        <taxon>Terriglobales</taxon>
        <taxon>Candidatus Korobacteraceae</taxon>
        <taxon>Candidatus Sulfotelmatobacter</taxon>
    </lineage>
</organism>
<dbReference type="Proteomes" id="UP000238701">
    <property type="component" value="Unassembled WGS sequence"/>
</dbReference>
<dbReference type="PANTHER" id="PTHR43798:SF31">
    <property type="entry name" value="AB HYDROLASE SUPERFAMILY PROTEIN YCLE"/>
    <property type="match status" value="1"/>
</dbReference>
<dbReference type="GO" id="GO:0016787">
    <property type="term" value="F:hydrolase activity"/>
    <property type="evidence" value="ECO:0007669"/>
    <property type="project" value="UniProtKB-KW"/>
</dbReference>
<dbReference type="Gene3D" id="3.40.50.1820">
    <property type="entry name" value="alpha/beta hydrolase"/>
    <property type="match status" value="1"/>
</dbReference>
<protein>
    <submittedName>
        <fullName evidence="4">Alpha/beta hydrolase fold protein</fullName>
    </submittedName>
</protein>
<keyword evidence="1 4" id="KW-0378">Hydrolase</keyword>
<feature type="domain" description="AB hydrolase-1" evidence="3">
    <location>
        <begin position="72"/>
        <end position="187"/>
    </location>
</feature>
<evidence type="ECO:0000259" key="3">
    <source>
        <dbReference type="Pfam" id="PF00561"/>
    </source>
</evidence>
<gene>
    <name evidence="4" type="ORF">SBA1_280024</name>
</gene>
<dbReference type="Pfam" id="PF00561">
    <property type="entry name" value="Abhydrolase_1"/>
    <property type="match status" value="1"/>
</dbReference>
<dbReference type="PRINTS" id="PR00111">
    <property type="entry name" value="ABHYDROLASE"/>
</dbReference>
<dbReference type="InterPro" id="IPR050266">
    <property type="entry name" value="AB_hydrolase_sf"/>
</dbReference>
<keyword evidence="2" id="KW-1133">Transmembrane helix</keyword>
<sequence length="339" mass="36944">MTETPTTFVPKPSWPRRIARGLLVLLVVLAAAGFLYENISEARDRRFNPMPGRLIDVGGYRMHIDCAGQGSPTVVLDSGLGDSYVVWQKVQPQIANFTRVCSYDRAGIGYSEPSSRPRTSRVMAEELHTLLKAAGIAPPYVLVGHSMGGYTVRLFASLYPGEVAAMVLVDASHPDQENRFPPALKEWKKSELRTAEFLEFGMPVGIPRLLGLCDPDPVIRAAECNFQTASEEVAEMKSFAESAAETAATGSLGDMPLAVLSHDPDKPSAEFPADLAKPTNEAWEKMQDELAHLSTRGTRTIARNSSHYIQVDRPEVVVEAVRTVLEQARATPSAGSPKP</sequence>
<dbReference type="GO" id="GO:0016020">
    <property type="term" value="C:membrane"/>
    <property type="evidence" value="ECO:0007669"/>
    <property type="project" value="TreeGrafter"/>
</dbReference>
<dbReference type="SUPFAM" id="SSF53474">
    <property type="entry name" value="alpha/beta-Hydrolases"/>
    <property type="match status" value="1"/>
</dbReference>
<keyword evidence="2" id="KW-0472">Membrane</keyword>
<dbReference type="EMBL" id="OMOD01000120">
    <property type="protein sequence ID" value="SPF39485.1"/>
    <property type="molecule type" value="Genomic_DNA"/>
</dbReference>
<evidence type="ECO:0000313" key="5">
    <source>
        <dbReference type="Proteomes" id="UP000238701"/>
    </source>
</evidence>
<evidence type="ECO:0000256" key="1">
    <source>
        <dbReference type="ARBA" id="ARBA00022801"/>
    </source>
</evidence>
<feature type="transmembrane region" description="Helical" evidence="2">
    <location>
        <begin position="18"/>
        <end position="36"/>
    </location>
</feature>
<dbReference type="InterPro" id="IPR029058">
    <property type="entry name" value="AB_hydrolase_fold"/>
</dbReference>
<evidence type="ECO:0000313" key="4">
    <source>
        <dbReference type="EMBL" id="SPF39485.1"/>
    </source>
</evidence>
<accession>A0A2U3KIJ2</accession>
<reference evidence="5" key="1">
    <citation type="submission" date="2018-02" db="EMBL/GenBank/DDBJ databases">
        <authorList>
            <person name="Hausmann B."/>
        </authorList>
    </citation>
    <scope>NUCLEOTIDE SEQUENCE [LARGE SCALE GENOMIC DNA]</scope>
    <source>
        <strain evidence="5">Peat soil MAG SbA1</strain>
    </source>
</reference>
<proteinExistence type="predicted"/>
<name>A0A2U3KIJ2_9BACT</name>
<dbReference type="OrthoDB" id="59888at2"/>
<dbReference type="PANTHER" id="PTHR43798">
    <property type="entry name" value="MONOACYLGLYCEROL LIPASE"/>
    <property type="match status" value="1"/>
</dbReference>
<dbReference type="AlphaFoldDB" id="A0A2U3KIJ2"/>
<evidence type="ECO:0000256" key="2">
    <source>
        <dbReference type="SAM" id="Phobius"/>
    </source>
</evidence>
<dbReference type="InterPro" id="IPR000073">
    <property type="entry name" value="AB_hydrolase_1"/>
</dbReference>
<keyword evidence="2" id="KW-0812">Transmembrane</keyword>